<dbReference type="Proteomes" id="UP000469523">
    <property type="component" value="Unassembled WGS sequence"/>
</dbReference>
<dbReference type="Gene3D" id="3.30.160.170">
    <property type="entry name" value="FlaG-like"/>
    <property type="match status" value="1"/>
</dbReference>
<keyword evidence="3" id="KW-1185">Reference proteome</keyword>
<feature type="region of interest" description="Disordered" evidence="1">
    <location>
        <begin position="1"/>
        <end position="41"/>
    </location>
</feature>
<name>A0A6N7Y1I3_9FIRM</name>
<feature type="compositionally biased region" description="Polar residues" evidence="1">
    <location>
        <begin position="1"/>
        <end position="25"/>
    </location>
</feature>
<comment type="caution">
    <text evidence="2">The sequence shown here is derived from an EMBL/GenBank/DDBJ whole genome shotgun (WGS) entry which is preliminary data.</text>
</comment>
<keyword evidence="2" id="KW-0282">Flagellum</keyword>
<organism evidence="2 3">
    <name type="scientific">Tissierella pigra</name>
    <dbReference type="NCBI Taxonomy" id="2607614"/>
    <lineage>
        <taxon>Bacteria</taxon>
        <taxon>Bacillati</taxon>
        <taxon>Bacillota</taxon>
        <taxon>Tissierellia</taxon>
        <taxon>Tissierellales</taxon>
        <taxon>Tissierellaceae</taxon>
        <taxon>Tissierella</taxon>
    </lineage>
</organism>
<dbReference type="AlphaFoldDB" id="A0A6N7Y1I3"/>
<reference evidence="2 3" key="1">
    <citation type="submission" date="2019-09" db="EMBL/GenBank/DDBJ databases">
        <title>In-depth cultivation of the pig gut microbiome towards novel bacterial diversity and tailored functional studies.</title>
        <authorList>
            <person name="Wylensek D."/>
            <person name="Hitch T.C.A."/>
            <person name="Clavel T."/>
        </authorList>
    </citation>
    <scope>NUCLEOTIDE SEQUENCE [LARGE SCALE GENOMIC DNA]</scope>
    <source>
        <strain evidence="2 3">WCA3-693-APC-4?</strain>
    </source>
</reference>
<dbReference type="InterPro" id="IPR035924">
    <property type="entry name" value="FlaG-like_sf"/>
</dbReference>
<protein>
    <submittedName>
        <fullName evidence="2">Flagellar protein FlaG</fullName>
    </submittedName>
</protein>
<feature type="compositionally biased region" description="Basic and acidic residues" evidence="1">
    <location>
        <begin position="27"/>
        <end position="38"/>
    </location>
</feature>
<dbReference type="SUPFAM" id="SSF160214">
    <property type="entry name" value="FlaG-like"/>
    <property type="match status" value="1"/>
</dbReference>
<proteinExistence type="predicted"/>
<gene>
    <name evidence="2" type="ORF">FYJ83_14630</name>
</gene>
<dbReference type="PANTHER" id="PTHR37166">
    <property type="entry name" value="PROTEIN FLAG"/>
    <property type="match status" value="1"/>
</dbReference>
<evidence type="ECO:0000313" key="2">
    <source>
        <dbReference type="EMBL" id="MSU02694.1"/>
    </source>
</evidence>
<dbReference type="InterPro" id="IPR005186">
    <property type="entry name" value="FlaG"/>
</dbReference>
<dbReference type="EMBL" id="VUNQ01000040">
    <property type="protein sequence ID" value="MSU02694.1"/>
    <property type="molecule type" value="Genomic_DNA"/>
</dbReference>
<keyword evidence="2" id="KW-0969">Cilium</keyword>
<dbReference type="PANTHER" id="PTHR37166:SF1">
    <property type="entry name" value="PROTEIN FLAG"/>
    <property type="match status" value="1"/>
</dbReference>
<evidence type="ECO:0000256" key="1">
    <source>
        <dbReference type="SAM" id="MobiDB-lite"/>
    </source>
</evidence>
<dbReference type="Pfam" id="PF03646">
    <property type="entry name" value="FlaG"/>
    <property type="match status" value="1"/>
</dbReference>
<evidence type="ECO:0000313" key="3">
    <source>
        <dbReference type="Proteomes" id="UP000469523"/>
    </source>
</evidence>
<keyword evidence="2" id="KW-0966">Cell projection</keyword>
<dbReference type="RefSeq" id="WP_154441765.1">
    <property type="nucleotide sequence ID" value="NZ_JAHLPJ010000001.1"/>
</dbReference>
<sequence length="119" mass="13621">MQISNVSTGQRTTQVQNSMSINGSPDATERKRNPEEFVQRGNKSISEEEVIGLIEKANKDFIIYDRRFEFSIHEKTKQIMVKVIDVTTDEVIRELPPEKILDIVASMWEVAGIIVDKKI</sequence>
<accession>A0A6N7Y1I3</accession>